<proteinExistence type="predicted"/>
<comment type="caution">
    <text evidence="1">The sequence shown here is derived from an EMBL/GenBank/DDBJ whole genome shotgun (WGS) entry which is preliminary data.</text>
</comment>
<accession>A0ACC1SZG5</accession>
<name>A0ACC1SZG5_9APHY</name>
<sequence>MFSPPPSPLPVTSNPIFDWRSGLKGPSVGDRGEENWFSAEPQYLMPAVSADNELRRAHESLPPRLVAQHPSLPLLADPDVSNHVYEVWRDWVAMRKQRQFSAKHISMFQLKLSACVFFYRKRAWQSLSVLPSIQEEVEMDDESDIYMIDESFAASENDGSEDLPMDVDESVELRAMQYCEDAKAITYRISLCPEACFLSTPQRTACGLDRSDVSLSMDLRKRCADISVEGDRPKKRRRIVGVVAMSKAT</sequence>
<protein>
    <submittedName>
        <fullName evidence="1">Uncharacterized protein</fullName>
    </submittedName>
</protein>
<evidence type="ECO:0000313" key="1">
    <source>
        <dbReference type="EMBL" id="KAJ3549161.1"/>
    </source>
</evidence>
<dbReference type="Proteomes" id="UP001148662">
    <property type="component" value="Unassembled WGS sequence"/>
</dbReference>
<evidence type="ECO:0000313" key="2">
    <source>
        <dbReference type="Proteomes" id="UP001148662"/>
    </source>
</evidence>
<reference evidence="1" key="1">
    <citation type="submission" date="2022-07" db="EMBL/GenBank/DDBJ databases">
        <title>Genome Sequence of Phlebia brevispora.</title>
        <authorList>
            <person name="Buettner E."/>
        </authorList>
    </citation>
    <scope>NUCLEOTIDE SEQUENCE</scope>
    <source>
        <strain evidence="1">MPL23</strain>
    </source>
</reference>
<keyword evidence="2" id="KW-1185">Reference proteome</keyword>
<organism evidence="1 2">
    <name type="scientific">Phlebia brevispora</name>
    <dbReference type="NCBI Taxonomy" id="194682"/>
    <lineage>
        <taxon>Eukaryota</taxon>
        <taxon>Fungi</taxon>
        <taxon>Dikarya</taxon>
        <taxon>Basidiomycota</taxon>
        <taxon>Agaricomycotina</taxon>
        <taxon>Agaricomycetes</taxon>
        <taxon>Polyporales</taxon>
        <taxon>Meruliaceae</taxon>
        <taxon>Phlebia</taxon>
    </lineage>
</organism>
<dbReference type="EMBL" id="JANHOG010000940">
    <property type="protein sequence ID" value="KAJ3549161.1"/>
    <property type="molecule type" value="Genomic_DNA"/>
</dbReference>
<gene>
    <name evidence="1" type="ORF">NM688_g5211</name>
</gene>